<dbReference type="SUPFAM" id="SSF52540">
    <property type="entry name" value="P-loop containing nucleoside triphosphate hydrolases"/>
    <property type="match status" value="1"/>
</dbReference>
<evidence type="ECO:0000256" key="2">
    <source>
        <dbReference type="ARBA" id="ARBA00022723"/>
    </source>
</evidence>
<evidence type="ECO:0000256" key="3">
    <source>
        <dbReference type="ARBA" id="ARBA00023004"/>
    </source>
</evidence>
<gene>
    <name evidence="6" type="primary">mobB</name>
    <name evidence="6" type="ORF">ENH14_00180</name>
</gene>
<keyword evidence="3" id="KW-0408">Iron</keyword>
<dbReference type="Proteomes" id="UP000886381">
    <property type="component" value="Unassembled WGS sequence"/>
</dbReference>
<reference evidence="6" key="1">
    <citation type="journal article" date="2020" name="mSystems">
        <title>Genome- and Community-Level Interaction Insights into Carbon Utilization and Element Cycling Functions of Hydrothermarchaeota in Hydrothermal Sediment.</title>
        <authorList>
            <person name="Zhou Z."/>
            <person name="Liu Y."/>
            <person name="Xu W."/>
            <person name="Pan J."/>
            <person name="Luo Z.H."/>
            <person name="Li M."/>
        </authorList>
    </citation>
    <scope>NUCLEOTIDE SEQUENCE [LARGE SCALE GENOMIC DNA]</scope>
    <source>
        <strain evidence="6">HyVt-28</strain>
    </source>
</reference>
<dbReference type="GO" id="GO:0006777">
    <property type="term" value="P:Mo-molybdopterin cofactor biosynthetic process"/>
    <property type="evidence" value="ECO:0007669"/>
    <property type="project" value="InterPro"/>
</dbReference>
<evidence type="ECO:0000256" key="4">
    <source>
        <dbReference type="ARBA" id="ARBA00023014"/>
    </source>
</evidence>
<keyword evidence="4" id="KW-0411">Iron-sulfur</keyword>
<dbReference type="GO" id="GO:0046872">
    <property type="term" value="F:metal ion binding"/>
    <property type="evidence" value="ECO:0007669"/>
    <property type="project" value="UniProtKB-KW"/>
</dbReference>
<sequence>MKVFAIYGFSKSGKTESIERIIYELKRRGYKVGAIKKSYHHDVEYDKKGKDTYRMEQSGADIVGGLSRSRAALFYNYEVKPLDFIKLFNTDYLVIEGRLDIAVPKILSAASKSELEELNDSLVFAITGKISESMEEYKGIPVINALKKTEDLVDLIENKVFPLLPQINCEECGFDCAGMAERILKGEKDIRDCVILQRNRVKIMVGKKPMYLAPFLENMLINIVRGFLSPLKGYEDGQELHIRIEE</sequence>
<dbReference type="AlphaFoldDB" id="A0A7V0LTT2"/>
<name>A0A7V0LTT2_UNCW3</name>
<dbReference type="InterPro" id="IPR052539">
    <property type="entry name" value="MGD_biosynthesis_adapter"/>
</dbReference>
<dbReference type="PROSITE" id="PS51656">
    <property type="entry name" value="4FE4S"/>
    <property type="match status" value="1"/>
</dbReference>
<dbReference type="Gene3D" id="3.40.50.300">
    <property type="entry name" value="P-loop containing nucleotide triphosphate hydrolases"/>
    <property type="match status" value="1"/>
</dbReference>
<comment type="caution">
    <text evidence="6">The sequence shown here is derived from an EMBL/GenBank/DDBJ whole genome shotgun (WGS) entry which is preliminary data.</text>
</comment>
<dbReference type="NCBIfam" id="TIGR00176">
    <property type="entry name" value="mobB"/>
    <property type="match status" value="1"/>
</dbReference>
<organism evidence="6">
    <name type="scientific">candidate division WOR-3 bacterium</name>
    <dbReference type="NCBI Taxonomy" id="2052148"/>
    <lineage>
        <taxon>Bacteria</taxon>
        <taxon>Bacteria division WOR-3</taxon>
    </lineage>
</organism>
<dbReference type="Pfam" id="PF03205">
    <property type="entry name" value="MobB"/>
    <property type="match status" value="1"/>
</dbReference>
<evidence type="ECO:0000256" key="1">
    <source>
        <dbReference type="ARBA" id="ARBA00022485"/>
    </source>
</evidence>
<protein>
    <submittedName>
        <fullName evidence="6">Molybdopterin-guanine dinucleotide biosynthesis protein B</fullName>
    </submittedName>
</protein>
<dbReference type="GO" id="GO:0051539">
    <property type="term" value="F:4 iron, 4 sulfur cluster binding"/>
    <property type="evidence" value="ECO:0007669"/>
    <property type="project" value="UniProtKB-KW"/>
</dbReference>
<dbReference type="InterPro" id="IPR007202">
    <property type="entry name" value="4Fe-4S_dom"/>
</dbReference>
<dbReference type="Pfam" id="PF04060">
    <property type="entry name" value="FeS"/>
    <property type="match status" value="1"/>
</dbReference>
<dbReference type="GO" id="GO:0005525">
    <property type="term" value="F:GTP binding"/>
    <property type="evidence" value="ECO:0007669"/>
    <property type="project" value="InterPro"/>
</dbReference>
<proteinExistence type="predicted"/>
<dbReference type="InterPro" id="IPR004435">
    <property type="entry name" value="MobB_dom"/>
</dbReference>
<keyword evidence="2" id="KW-0479">Metal-binding</keyword>
<dbReference type="PANTHER" id="PTHR40072:SF1">
    <property type="entry name" value="MOLYBDOPTERIN-GUANINE DINUCLEOTIDE BIOSYNTHESIS ADAPTER PROTEIN"/>
    <property type="match status" value="1"/>
</dbReference>
<dbReference type="InterPro" id="IPR027417">
    <property type="entry name" value="P-loop_NTPase"/>
</dbReference>
<evidence type="ECO:0000313" key="6">
    <source>
        <dbReference type="EMBL" id="HDL59854.1"/>
    </source>
</evidence>
<evidence type="ECO:0000259" key="5">
    <source>
        <dbReference type="PROSITE" id="PS51656"/>
    </source>
</evidence>
<accession>A0A7V0LTT2</accession>
<dbReference type="PANTHER" id="PTHR40072">
    <property type="entry name" value="MOLYBDOPTERIN-GUANINE DINUCLEOTIDE BIOSYNTHESIS ADAPTER PROTEIN-RELATED"/>
    <property type="match status" value="1"/>
</dbReference>
<feature type="domain" description="4Fe-4S" evidence="5">
    <location>
        <begin position="151"/>
        <end position="210"/>
    </location>
</feature>
<dbReference type="Gene3D" id="1.10.15.40">
    <property type="entry name" value="Electron transport complex subunit B, putative Fe-S cluster"/>
    <property type="match status" value="1"/>
</dbReference>
<keyword evidence="1" id="KW-0004">4Fe-4S</keyword>
<dbReference type="EMBL" id="DRDR01000008">
    <property type="protein sequence ID" value="HDL59854.1"/>
    <property type="molecule type" value="Genomic_DNA"/>
</dbReference>